<dbReference type="InterPro" id="IPR052020">
    <property type="entry name" value="Cyclic_di-GMP/3'3'-cGAMP_PDE"/>
</dbReference>
<dbReference type="PROSITE" id="PS51832">
    <property type="entry name" value="HD_GYP"/>
    <property type="match status" value="1"/>
</dbReference>
<accession>A0A2T3KPV3</accession>
<dbReference type="Proteomes" id="UP000240530">
    <property type="component" value="Unassembled WGS sequence"/>
</dbReference>
<sequence length="375" mass="43400">MELKISDNLTLKQKLDHLNTLIQDWYPDYVGFAIAMLDNDNNLYSVYRSQGYGVKFPDFIEAIHKSSRLSTLRETRSPDIIDDMTCHLPSIKHIHQTLIRKSCLSSMATPIYNKNDEFVGIMFINARIPYFFRQNLNFFNTISLIASLFINDDLNVKRSFHNIIKTILLISHHKDPETQNHLKRVAEYSRLIALYLGKRKLCNGHFIDAVYHYADMHDIGKYMIPDEILFSTKIYTPEERQIMNEHPELGYQLILKTLKQWGGITDDNLKIILNIIRHHHERFDGDGFPLKLKGEDIPLEARIVTVADVTDALLSHRPYKKPWPLSDVIKYLQEGSGKQFDPLCVEAITKNMAKASQIQNQYPDHLIDNGMKSAG</sequence>
<proteinExistence type="predicted"/>
<dbReference type="PANTHER" id="PTHR45228">
    <property type="entry name" value="CYCLIC DI-GMP PHOSPHODIESTERASE TM_0186-RELATED"/>
    <property type="match status" value="1"/>
</dbReference>
<dbReference type="GO" id="GO:0008081">
    <property type="term" value="F:phosphoric diester hydrolase activity"/>
    <property type="evidence" value="ECO:0007669"/>
    <property type="project" value="UniProtKB-ARBA"/>
</dbReference>
<dbReference type="SUPFAM" id="SSF55781">
    <property type="entry name" value="GAF domain-like"/>
    <property type="match status" value="1"/>
</dbReference>
<dbReference type="AlphaFoldDB" id="A0A2T3KPV3"/>
<dbReference type="RefSeq" id="WP_061011551.1">
    <property type="nucleotide sequence ID" value="NZ_CP131574.1"/>
</dbReference>
<name>A0A2T3KPV3_PHOLD</name>
<evidence type="ECO:0000259" key="1">
    <source>
        <dbReference type="PROSITE" id="PS51832"/>
    </source>
</evidence>
<dbReference type="InterPro" id="IPR037522">
    <property type="entry name" value="HD_GYP_dom"/>
</dbReference>
<gene>
    <name evidence="2" type="ORF">C0W93_20330</name>
</gene>
<dbReference type="CDD" id="cd00077">
    <property type="entry name" value="HDc"/>
    <property type="match status" value="1"/>
</dbReference>
<organism evidence="2 3">
    <name type="scientific">Photobacterium leiognathi subsp. mandapamensis</name>
    <name type="common">Photobacterium mandapamensis</name>
    <dbReference type="NCBI Taxonomy" id="48408"/>
    <lineage>
        <taxon>Bacteria</taxon>
        <taxon>Pseudomonadati</taxon>
        <taxon>Pseudomonadota</taxon>
        <taxon>Gammaproteobacteria</taxon>
        <taxon>Vibrionales</taxon>
        <taxon>Vibrionaceae</taxon>
        <taxon>Photobacterium</taxon>
    </lineage>
</organism>
<dbReference type="InterPro" id="IPR003607">
    <property type="entry name" value="HD/PDEase_dom"/>
</dbReference>
<evidence type="ECO:0000313" key="2">
    <source>
        <dbReference type="EMBL" id="PSV06782.1"/>
    </source>
</evidence>
<feature type="domain" description="HD-GYP" evidence="1">
    <location>
        <begin position="156"/>
        <end position="364"/>
    </location>
</feature>
<reference evidence="2 3" key="1">
    <citation type="submission" date="2018-03" db="EMBL/GenBank/DDBJ databases">
        <title>Whole genome sequencing of Histamine producing bacteria.</title>
        <authorList>
            <person name="Butler K."/>
        </authorList>
    </citation>
    <scope>NUCLEOTIDE SEQUENCE [LARGE SCALE GENOMIC DNA]</scope>
    <source>
        <strain evidence="2 3">Res.4.1</strain>
    </source>
</reference>
<dbReference type="SMART" id="SM00471">
    <property type="entry name" value="HDc"/>
    <property type="match status" value="1"/>
</dbReference>
<evidence type="ECO:0000313" key="3">
    <source>
        <dbReference type="Proteomes" id="UP000240530"/>
    </source>
</evidence>
<dbReference type="PANTHER" id="PTHR45228:SF1">
    <property type="entry name" value="CYCLIC DI-GMP PHOSPHODIESTERASE TM_0186"/>
    <property type="match status" value="1"/>
</dbReference>
<protein>
    <submittedName>
        <fullName evidence="2">HD domain-containing protein</fullName>
    </submittedName>
</protein>
<dbReference type="Gene3D" id="1.10.3210.10">
    <property type="entry name" value="Hypothetical protein af1432"/>
    <property type="match status" value="1"/>
</dbReference>
<dbReference type="SUPFAM" id="SSF109604">
    <property type="entry name" value="HD-domain/PDEase-like"/>
    <property type="match status" value="1"/>
</dbReference>
<dbReference type="EMBL" id="PYNS01000037">
    <property type="protein sequence ID" value="PSV06782.1"/>
    <property type="molecule type" value="Genomic_DNA"/>
</dbReference>
<comment type="caution">
    <text evidence="2">The sequence shown here is derived from an EMBL/GenBank/DDBJ whole genome shotgun (WGS) entry which is preliminary data.</text>
</comment>
<dbReference type="Pfam" id="PF13487">
    <property type="entry name" value="HD_5"/>
    <property type="match status" value="1"/>
</dbReference>